<evidence type="ECO:0000313" key="1">
    <source>
        <dbReference type="EMBL" id="EKC45843.1"/>
    </source>
</evidence>
<proteinExistence type="predicted"/>
<accession>K1RK84</accession>
<gene>
    <name evidence="1" type="ORF">LEA_20067</name>
</gene>
<reference evidence="1" key="1">
    <citation type="journal article" date="2013" name="Environ. Microbiol.">
        <title>Microbiota from the distal guts of lean and obese adolescents exhibit partial functional redundancy besides clear differences in community structure.</title>
        <authorList>
            <person name="Ferrer M."/>
            <person name="Ruiz A."/>
            <person name="Lanza F."/>
            <person name="Haange S.B."/>
            <person name="Oberbach A."/>
            <person name="Till H."/>
            <person name="Bargiela R."/>
            <person name="Campoy C."/>
            <person name="Segura M.T."/>
            <person name="Richter M."/>
            <person name="von Bergen M."/>
            <person name="Seifert J."/>
            <person name="Suarez A."/>
        </authorList>
    </citation>
    <scope>NUCLEOTIDE SEQUENCE</scope>
</reference>
<protein>
    <submittedName>
        <fullName evidence="1">Uncharacterized protein</fullName>
    </submittedName>
</protein>
<dbReference type="EMBL" id="AJWY01013786">
    <property type="protein sequence ID" value="EKC45843.1"/>
    <property type="molecule type" value="Genomic_DNA"/>
</dbReference>
<organism evidence="1">
    <name type="scientific">human gut metagenome</name>
    <dbReference type="NCBI Taxonomy" id="408170"/>
    <lineage>
        <taxon>unclassified sequences</taxon>
        <taxon>metagenomes</taxon>
        <taxon>organismal metagenomes</taxon>
    </lineage>
</organism>
<sequence length="114" mass="13296">MKKIVFLSLFALCLPWTLVAQSIDDDLYYTPSKNKEEKKEEVKQEKKVAAPVEEIVVKSNVPTTVYSSPGSTTVVVKDRKGNTRDVDEYNRRYDSRDNDFVMENDTLYINRKRR</sequence>
<comment type="caution">
    <text evidence="1">The sequence shown here is derived from an EMBL/GenBank/DDBJ whole genome shotgun (WGS) entry which is preliminary data.</text>
</comment>
<name>K1RK84_9ZZZZ</name>
<dbReference type="AlphaFoldDB" id="K1RK84"/>